<proteinExistence type="predicted"/>
<dbReference type="GO" id="GO:0016757">
    <property type="term" value="F:glycosyltransferase activity"/>
    <property type="evidence" value="ECO:0007669"/>
    <property type="project" value="InterPro"/>
</dbReference>
<dbReference type="CDD" id="cd03809">
    <property type="entry name" value="GT4_MtfB-like"/>
    <property type="match status" value="1"/>
</dbReference>
<evidence type="ECO:0000313" key="2">
    <source>
        <dbReference type="EMBL" id="GGK47094.1"/>
    </source>
</evidence>
<dbReference type="Proteomes" id="UP000600449">
    <property type="component" value="Unassembled WGS sequence"/>
</dbReference>
<dbReference type="PANTHER" id="PTHR46401:SF9">
    <property type="entry name" value="MANNOSYLTRANSFERASE A"/>
    <property type="match status" value="1"/>
</dbReference>
<dbReference type="SUPFAM" id="SSF53756">
    <property type="entry name" value="UDP-Glycosyltransferase/glycogen phosphorylase"/>
    <property type="match status" value="1"/>
</dbReference>
<accession>A0A917V7C6</accession>
<sequence length="494" mass="54512">MPTYFIDCSYLREHAHLNSGIQRVVRRVVDNALATPPSGADEVRLVNLANGAFEPIVRADLEPRIGRAEPARLLRFKRYLRRIYDTGRELLSAIAADHPAVRTFLFADRTRFGLNAILYAGLHPVRTLTGANRRPSPGEATAVDPRLDEARPGDVLILLDSSWYLGIWPTVSALRERGVVVIGVVYDLIPITHPQYCDDLLASVFKEHIAISARLCDGFIAISRTVQQDLEAYLERELPTVAAGKAFAHFHLGSDFNDRSRPAQPLRPTLEEAVSARATYLVVSTLEPRKNHAYVLDAFERIWARGDGPNLLFVGRAGWKVEKLIHRITGHAELNRRLFWFDDVADPELETLYARCRALVFASTAEGFGLPIVEGLARGLPVLASDTPVHREVGIDRVAYFALDDLDRLVDLIDGYEGDPSALDALRSPDVGPLSWAESTRHFFARVAEISEAVHVSPPAQIAASTAPITTIDVVEDRMAAAIDQPAGRSGASM</sequence>
<organism evidence="2 3">
    <name type="scientific">Salinarimonas ramus</name>
    <dbReference type="NCBI Taxonomy" id="690164"/>
    <lineage>
        <taxon>Bacteria</taxon>
        <taxon>Pseudomonadati</taxon>
        <taxon>Pseudomonadota</taxon>
        <taxon>Alphaproteobacteria</taxon>
        <taxon>Hyphomicrobiales</taxon>
        <taxon>Salinarimonadaceae</taxon>
        <taxon>Salinarimonas</taxon>
    </lineage>
</organism>
<evidence type="ECO:0000259" key="1">
    <source>
        <dbReference type="Pfam" id="PF00534"/>
    </source>
</evidence>
<reference evidence="2 3" key="1">
    <citation type="journal article" date="2014" name="Int. J. Syst. Evol. Microbiol.">
        <title>Complete genome sequence of Corynebacterium casei LMG S-19264T (=DSM 44701T), isolated from a smear-ripened cheese.</title>
        <authorList>
            <consortium name="US DOE Joint Genome Institute (JGI-PGF)"/>
            <person name="Walter F."/>
            <person name="Albersmeier A."/>
            <person name="Kalinowski J."/>
            <person name="Ruckert C."/>
        </authorList>
    </citation>
    <scope>NUCLEOTIDE SEQUENCE [LARGE SCALE GENOMIC DNA]</scope>
    <source>
        <strain evidence="2 3">CGMCC 1.9161</strain>
    </source>
</reference>
<dbReference type="EMBL" id="BMMF01000012">
    <property type="protein sequence ID" value="GGK47094.1"/>
    <property type="molecule type" value="Genomic_DNA"/>
</dbReference>
<feature type="domain" description="Glycosyl transferase family 1" evidence="1">
    <location>
        <begin position="278"/>
        <end position="417"/>
    </location>
</feature>
<name>A0A917V7C6_9HYPH</name>
<gene>
    <name evidence="2" type="primary">wbpX</name>
    <name evidence="2" type="ORF">GCM10011322_37680</name>
</gene>
<dbReference type="AlphaFoldDB" id="A0A917V7C6"/>
<dbReference type="PANTHER" id="PTHR46401">
    <property type="entry name" value="GLYCOSYLTRANSFERASE WBBK-RELATED"/>
    <property type="match status" value="1"/>
</dbReference>
<evidence type="ECO:0000313" key="3">
    <source>
        <dbReference type="Proteomes" id="UP000600449"/>
    </source>
</evidence>
<dbReference type="Gene3D" id="3.40.50.2000">
    <property type="entry name" value="Glycogen Phosphorylase B"/>
    <property type="match status" value="1"/>
</dbReference>
<comment type="caution">
    <text evidence="2">The sequence shown here is derived from an EMBL/GenBank/DDBJ whole genome shotgun (WGS) entry which is preliminary data.</text>
</comment>
<keyword evidence="3" id="KW-1185">Reference proteome</keyword>
<dbReference type="Pfam" id="PF00534">
    <property type="entry name" value="Glycos_transf_1"/>
    <property type="match status" value="1"/>
</dbReference>
<protein>
    <submittedName>
        <fullName evidence="2">Glycosyltransferase WbpX</fullName>
    </submittedName>
</protein>
<dbReference type="InterPro" id="IPR001296">
    <property type="entry name" value="Glyco_trans_1"/>
</dbReference>